<organism evidence="1 2">
    <name type="scientific">Streptomyces triculaminicus</name>
    <dbReference type="NCBI Taxonomy" id="2816232"/>
    <lineage>
        <taxon>Bacteria</taxon>
        <taxon>Bacillati</taxon>
        <taxon>Actinomycetota</taxon>
        <taxon>Actinomycetes</taxon>
        <taxon>Kitasatosporales</taxon>
        <taxon>Streptomycetaceae</taxon>
        <taxon>Streptomyces</taxon>
    </lineage>
</organism>
<keyword evidence="2" id="KW-1185">Reference proteome</keyword>
<proteinExistence type="predicted"/>
<reference evidence="1" key="1">
    <citation type="submission" date="2021-03" db="EMBL/GenBank/DDBJ databases">
        <title>Streptomyces strains.</title>
        <authorList>
            <person name="Lund M.B."/>
            <person name="Toerring T."/>
        </authorList>
    </citation>
    <scope>NUCLEOTIDE SEQUENCE</scope>
    <source>
        <strain evidence="1">JCM 4242</strain>
    </source>
</reference>
<name>A0A939FK03_9ACTN</name>
<evidence type="ECO:0000313" key="2">
    <source>
        <dbReference type="Proteomes" id="UP000664781"/>
    </source>
</evidence>
<accession>A0A939FK03</accession>
<dbReference type="RefSeq" id="WP_207246952.1">
    <property type="nucleotide sequence ID" value="NZ_JAFMOF010000001.1"/>
</dbReference>
<sequence>MADSAARPGGSDHRRVPGVVDDLALAAAFVAFPVDEALAFTFHPLQQTGG</sequence>
<dbReference type="AlphaFoldDB" id="A0A939FK03"/>
<dbReference type="Proteomes" id="UP000664781">
    <property type="component" value="Unassembled WGS sequence"/>
</dbReference>
<comment type="caution">
    <text evidence="1">The sequence shown here is derived from an EMBL/GenBank/DDBJ whole genome shotgun (WGS) entry which is preliminary data.</text>
</comment>
<dbReference type="EMBL" id="JAFMOF010000001">
    <property type="protein sequence ID" value="MBO0652898.1"/>
    <property type="molecule type" value="Genomic_DNA"/>
</dbReference>
<gene>
    <name evidence="1" type="ORF">J1792_08875</name>
</gene>
<protein>
    <submittedName>
        <fullName evidence="1">Uncharacterized protein</fullName>
    </submittedName>
</protein>
<evidence type="ECO:0000313" key="1">
    <source>
        <dbReference type="EMBL" id="MBO0652898.1"/>
    </source>
</evidence>